<dbReference type="EMBL" id="AANC01000001">
    <property type="protein sequence ID" value="EAQ51353.1"/>
    <property type="molecule type" value="Genomic_DNA"/>
</dbReference>
<organism evidence="2 3">
    <name type="scientific">Leeuwenhoekiella blandensis (strain CECT 7118 / CCUG 51940 / KCTC 22103 / MED217)</name>
    <name type="common">Flavobacterium sp. (strain MED217)</name>
    <dbReference type="NCBI Taxonomy" id="398720"/>
    <lineage>
        <taxon>Bacteria</taxon>
        <taxon>Pseudomonadati</taxon>
        <taxon>Bacteroidota</taxon>
        <taxon>Flavobacteriia</taxon>
        <taxon>Flavobacteriales</taxon>
        <taxon>Flavobacteriaceae</taxon>
        <taxon>Leeuwenhoekiella</taxon>
    </lineage>
</organism>
<keyword evidence="1" id="KW-1133">Transmembrane helix</keyword>
<keyword evidence="1" id="KW-0812">Transmembrane</keyword>
<accession>A3XH89</accession>
<keyword evidence="1" id="KW-0472">Membrane</keyword>
<evidence type="ECO:0000256" key="1">
    <source>
        <dbReference type="SAM" id="Phobius"/>
    </source>
</evidence>
<feature type="transmembrane region" description="Helical" evidence="1">
    <location>
        <begin position="24"/>
        <end position="43"/>
    </location>
</feature>
<keyword evidence="3" id="KW-1185">Reference proteome</keyword>
<name>A3XH89_LEEBM</name>
<dbReference type="Proteomes" id="UP000001601">
    <property type="component" value="Unassembled WGS sequence"/>
</dbReference>
<evidence type="ECO:0000313" key="3">
    <source>
        <dbReference type="Proteomes" id="UP000001601"/>
    </source>
</evidence>
<evidence type="ECO:0000313" key="2">
    <source>
        <dbReference type="EMBL" id="EAQ51353.1"/>
    </source>
</evidence>
<proteinExistence type="predicted"/>
<sequence length="47" mass="5565">MGFGMYLDYRKPLPQKLARHRKTFFGLTAIKIILAIVISFWIIRNLI</sequence>
<gene>
    <name evidence="2" type="ORF">MED217_17460</name>
</gene>
<comment type="caution">
    <text evidence="2">The sequence shown here is derived from an EMBL/GenBank/DDBJ whole genome shotgun (WGS) entry which is preliminary data.</text>
</comment>
<dbReference type="HOGENOM" id="CLU_3169665_0_0_10"/>
<reference evidence="2 3" key="1">
    <citation type="journal article" date="2007" name="Nature">
        <title>Light stimulates growth of proteorhodopsin-containing marine Flavobacteria.</title>
        <authorList>
            <person name="Gomez-Consarnau L."/>
            <person name="Gonzalez J.M."/>
            <person name="Coll-Llado M."/>
            <person name="Gourdon P."/>
            <person name="Pascher T."/>
            <person name="Neutze R."/>
            <person name="Pedros-Alio C."/>
            <person name="Pinhassi J."/>
        </authorList>
    </citation>
    <scope>NUCLEOTIDE SEQUENCE [LARGE SCALE GENOMIC DNA]</scope>
    <source>
        <strain evidence="2 3">MED217</strain>
    </source>
</reference>
<dbReference type="AlphaFoldDB" id="A3XH89"/>
<protein>
    <submittedName>
        <fullName evidence="2">Uncharacterized protein</fullName>
    </submittedName>
</protein>